<dbReference type="EMBL" id="LPWE01000011">
    <property type="protein sequence ID" value="ODR94882.1"/>
    <property type="molecule type" value="Genomic_DNA"/>
</dbReference>
<keyword evidence="3" id="KW-1185">Reference proteome</keyword>
<dbReference type="AlphaFoldDB" id="A0A1E3VN06"/>
<protein>
    <submittedName>
        <fullName evidence="2">Uncharacterized protein</fullName>
    </submittedName>
</protein>
<proteinExistence type="predicted"/>
<evidence type="ECO:0000313" key="2">
    <source>
        <dbReference type="EMBL" id="ODR94882.1"/>
    </source>
</evidence>
<evidence type="ECO:0000256" key="1">
    <source>
        <dbReference type="SAM" id="SignalP"/>
    </source>
</evidence>
<dbReference type="PROSITE" id="PS51257">
    <property type="entry name" value="PROKAR_LIPOPROTEIN"/>
    <property type="match status" value="1"/>
</dbReference>
<dbReference type="RefSeq" id="WP_069444186.1">
    <property type="nucleotide sequence ID" value="NZ_LPWE01000011.1"/>
</dbReference>
<feature type="signal peptide" evidence="1">
    <location>
        <begin position="1"/>
        <end position="22"/>
    </location>
</feature>
<dbReference type="STRING" id="1774970.AUC70_03560"/>
<evidence type="ECO:0000313" key="3">
    <source>
        <dbReference type="Proteomes" id="UP000094172"/>
    </source>
</evidence>
<feature type="chain" id="PRO_5009138396" evidence="1">
    <location>
        <begin position="23"/>
        <end position="96"/>
    </location>
</feature>
<dbReference type="Proteomes" id="UP000094172">
    <property type="component" value="Unassembled WGS sequence"/>
</dbReference>
<keyword evidence="1" id="KW-0732">Signal</keyword>
<name>A0A1E3VN06_9HYPH</name>
<accession>A0A1E3VN06</accession>
<reference evidence="2 3" key="1">
    <citation type="journal article" date="2016" name="Environ. Microbiol.">
        <title>New Methyloceanibacter diversity from North Sea sediments includes methanotroph containing solely the soluble methane monooxygenase.</title>
        <authorList>
            <person name="Vekeman B."/>
            <person name="Kerckhof F.M."/>
            <person name="Cremers G."/>
            <person name="de Vos P."/>
            <person name="Vandamme P."/>
            <person name="Boon N."/>
            <person name="Op den Camp H.J."/>
            <person name="Heylen K."/>
        </authorList>
    </citation>
    <scope>NUCLEOTIDE SEQUENCE [LARGE SCALE GENOMIC DNA]</scope>
    <source>
        <strain evidence="2 3">R-67176</strain>
    </source>
</reference>
<comment type="caution">
    <text evidence="2">The sequence shown here is derived from an EMBL/GenBank/DDBJ whole genome shotgun (WGS) entry which is preliminary data.</text>
</comment>
<organism evidence="2 3">
    <name type="scientific">Methyloceanibacter stevinii</name>
    <dbReference type="NCBI Taxonomy" id="1774970"/>
    <lineage>
        <taxon>Bacteria</taxon>
        <taxon>Pseudomonadati</taxon>
        <taxon>Pseudomonadota</taxon>
        <taxon>Alphaproteobacteria</taxon>
        <taxon>Hyphomicrobiales</taxon>
        <taxon>Hyphomicrobiaceae</taxon>
        <taxon>Methyloceanibacter</taxon>
    </lineage>
</organism>
<sequence length="96" mass="10657">METTLRRVGAVILILGLSAAGAGCDDADWKVLETTTQWNRIGKSQDQWLEKKSVFGPWDKVALIFGYADDYEGCVDVIEALVQKYPAARYRCVSAN</sequence>
<gene>
    <name evidence="2" type="ORF">AUC70_03560</name>
</gene>